<dbReference type="Pfam" id="PF13374">
    <property type="entry name" value="TPR_10"/>
    <property type="match status" value="2"/>
</dbReference>
<protein>
    <recommendedName>
        <fullName evidence="6">ZZ-type domain-containing protein</fullName>
    </recommendedName>
</protein>
<evidence type="ECO:0000256" key="2">
    <source>
        <dbReference type="ARBA" id="ARBA00022803"/>
    </source>
</evidence>
<dbReference type="PROSITE" id="PS50005">
    <property type="entry name" value="TPR"/>
    <property type="match status" value="1"/>
</dbReference>
<comment type="caution">
    <text evidence="4">The sequence shown here is derived from an EMBL/GenBank/DDBJ whole genome shotgun (WGS) entry which is preliminary data.</text>
</comment>
<dbReference type="InterPro" id="IPR011990">
    <property type="entry name" value="TPR-like_helical_dom_sf"/>
</dbReference>
<dbReference type="Proteomes" id="UP000481153">
    <property type="component" value="Unassembled WGS sequence"/>
</dbReference>
<dbReference type="SMART" id="SM00028">
    <property type="entry name" value="TPR"/>
    <property type="match status" value="4"/>
</dbReference>
<gene>
    <name evidence="4" type="ORF">Ae201684_014336</name>
</gene>
<keyword evidence="5" id="KW-1185">Reference proteome</keyword>
<evidence type="ECO:0000313" key="5">
    <source>
        <dbReference type="Proteomes" id="UP000481153"/>
    </source>
</evidence>
<dbReference type="PANTHER" id="PTHR45641:SF19">
    <property type="entry name" value="NEPHROCYSTIN-3"/>
    <property type="match status" value="1"/>
</dbReference>
<dbReference type="Gene3D" id="1.25.40.10">
    <property type="entry name" value="Tetratricopeptide repeat domain"/>
    <property type="match status" value="2"/>
</dbReference>
<dbReference type="AlphaFoldDB" id="A0A6G0WKB5"/>
<dbReference type="SUPFAM" id="SSF48452">
    <property type="entry name" value="TPR-like"/>
    <property type="match status" value="1"/>
</dbReference>
<proteinExistence type="predicted"/>
<keyword evidence="2 3" id="KW-0802">TPR repeat</keyword>
<dbReference type="InterPro" id="IPR019734">
    <property type="entry name" value="TPR_rpt"/>
</dbReference>
<reference evidence="4 5" key="1">
    <citation type="submission" date="2019-07" db="EMBL/GenBank/DDBJ databases">
        <title>Genomics analysis of Aphanomyces spp. identifies a new class of oomycete effector associated with host adaptation.</title>
        <authorList>
            <person name="Gaulin E."/>
        </authorList>
    </citation>
    <scope>NUCLEOTIDE SEQUENCE [LARGE SCALE GENOMIC DNA]</scope>
    <source>
        <strain evidence="4 5">ATCC 201684</strain>
    </source>
</reference>
<keyword evidence="1" id="KW-0677">Repeat</keyword>
<dbReference type="PRINTS" id="PR00381">
    <property type="entry name" value="KINESINLIGHT"/>
</dbReference>
<accession>A0A6G0WKB5</accession>
<organism evidence="4 5">
    <name type="scientific">Aphanomyces euteiches</name>
    <dbReference type="NCBI Taxonomy" id="100861"/>
    <lineage>
        <taxon>Eukaryota</taxon>
        <taxon>Sar</taxon>
        <taxon>Stramenopiles</taxon>
        <taxon>Oomycota</taxon>
        <taxon>Saprolegniomycetes</taxon>
        <taxon>Saprolegniales</taxon>
        <taxon>Verrucalvaceae</taxon>
        <taxon>Aphanomyces</taxon>
    </lineage>
</organism>
<evidence type="ECO:0008006" key="6">
    <source>
        <dbReference type="Google" id="ProtNLM"/>
    </source>
</evidence>
<evidence type="ECO:0000313" key="4">
    <source>
        <dbReference type="EMBL" id="KAF0727712.1"/>
    </source>
</evidence>
<evidence type="ECO:0000256" key="1">
    <source>
        <dbReference type="ARBA" id="ARBA00022737"/>
    </source>
</evidence>
<feature type="repeat" description="TPR" evidence="3">
    <location>
        <begin position="348"/>
        <end position="381"/>
    </location>
</feature>
<evidence type="ECO:0000256" key="3">
    <source>
        <dbReference type="PROSITE-ProRule" id="PRU00339"/>
    </source>
</evidence>
<dbReference type="Pfam" id="PF13424">
    <property type="entry name" value="TPR_12"/>
    <property type="match status" value="1"/>
</dbReference>
<dbReference type="EMBL" id="VJMJ01000191">
    <property type="protein sequence ID" value="KAF0727712.1"/>
    <property type="molecule type" value="Genomic_DNA"/>
</dbReference>
<name>A0A6G0WKB5_9STRA</name>
<sequence>MVMSPWNDPVTLKRTWCVFEVYASVVENACFEIAMGRSQKASLIQDIQSNGAFREMLSTIKSEKSETTVPSDRDNIFQLIRDEVGFVELDRMVFDVMEKWMLRSVEHEIDAAPTTEIQADWIMVKGNLLHDKGEYAQAAEAFQTAHEISVESLETIVLTQIEAIYEETLRHEIRLLSKDHEDTLGTMNNLGGIYSRQGKHDVAVSLLMECYEGRRQVLGEEHQSVRSTMTEISMVLDNQNRLNESLEWSRRCFELQKRVDGEDHPETCRIQNNLAITYLMFGDFASALPHMKASYESLRRTLGQDHSTTLVIYANLGNTYRLVGDYTTAELRLLDCLDSQQSKHSGKSTSPRYLGLLYLSTHELDKAMTYYKEALAIVAAMHGRTHPIYARSLPPMFTIKMEMGCFNHLEEIAAFERELVDTQWTQDSWKDSMACHGCRREIHGKLFACSQCPPHALRFCHACAELNKPAAYCKHGADAIESTKPPQRYLHEQRLNILAKNSNWVE</sequence>
<dbReference type="VEuPathDB" id="FungiDB:AeMF1_003845"/>
<dbReference type="PANTHER" id="PTHR45641">
    <property type="entry name" value="TETRATRICOPEPTIDE REPEAT PROTEIN (AFU_ORTHOLOGUE AFUA_6G03870)"/>
    <property type="match status" value="1"/>
</dbReference>